<protein>
    <submittedName>
        <fullName evidence="1">Uncharacterized protein</fullName>
    </submittedName>
</protein>
<organism evidence="1 2">
    <name type="scientific">Pseudomonas avellanae</name>
    <dbReference type="NCBI Taxonomy" id="46257"/>
    <lineage>
        <taxon>Bacteria</taxon>
        <taxon>Pseudomonadati</taxon>
        <taxon>Pseudomonadota</taxon>
        <taxon>Gammaproteobacteria</taxon>
        <taxon>Pseudomonadales</taxon>
        <taxon>Pseudomonadaceae</taxon>
        <taxon>Pseudomonas</taxon>
    </lineage>
</organism>
<sequence>MILAEGSGSGPGDASIVREKVVIIAENASTETPSSRTSPLPHKRSVARLCYIIGQIGPLPGGRRSGLVRDGLRSVARSAPTQN</sequence>
<name>A0AAD0GTG3_9PSED</name>
<dbReference type="AlphaFoldDB" id="A0AAD0GTG3"/>
<proteinExistence type="predicted"/>
<reference evidence="1 2" key="1">
    <citation type="submission" date="2018-02" db="EMBL/GenBank/DDBJ databases">
        <title>Comparative genomics of Pseudomonas syringae.</title>
        <authorList>
            <person name="Hulin M.T."/>
        </authorList>
    </citation>
    <scope>NUCLEOTIDE SEQUENCE [LARGE SCALE GENOMIC DNA]</scope>
    <source>
        <strain evidence="1 2">R2leaf</strain>
    </source>
</reference>
<dbReference type="Proteomes" id="UP000236903">
    <property type="component" value="Chromosome"/>
</dbReference>
<dbReference type="EMBL" id="CP026562">
    <property type="protein sequence ID" value="AVB22887.1"/>
    <property type="molecule type" value="Genomic_DNA"/>
</dbReference>
<accession>A0AAD0GTG3</accession>
<evidence type="ECO:0000313" key="1">
    <source>
        <dbReference type="EMBL" id="AVB22887.1"/>
    </source>
</evidence>
<dbReference type="KEGG" id="pavl:BKM03_29535"/>
<gene>
    <name evidence="1" type="ORF">BKM03_29535</name>
</gene>
<evidence type="ECO:0000313" key="2">
    <source>
        <dbReference type="Proteomes" id="UP000236903"/>
    </source>
</evidence>